<evidence type="ECO:0000256" key="2">
    <source>
        <dbReference type="ARBA" id="ARBA00022737"/>
    </source>
</evidence>
<dbReference type="PANTHER" id="PTHR43855">
    <property type="entry name" value="THIOSULFATE SULFURTRANSFERASE"/>
    <property type="match status" value="1"/>
</dbReference>
<dbReference type="CDD" id="cd01448">
    <property type="entry name" value="TST_Repeat_1"/>
    <property type="match status" value="1"/>
</dbReference>
<evidence type="ECO:0000256" key="3">
    <source>
        <dbReference type="ARBA" id="ARBA00047549"/>
    </source>
</evidence>
<proteinExistence type="predicted"/>
<dbReference type="SMART" id="SM00450">
    <property type="entry name" value="RHOD"/>
    <property type="match status" value="2"/>
</dbReference>
<dbReference type="Pfam" id="PF00581">
    <property type="entry name" value="Rhodanese"/>
    <property type="match status" value="2"/>
</dbReference>
<dbReference type="GO" id="GO:0004792">
    <property type="term" value="F:thiosulfate-cyanide sulfurtransferase activity"/>
    <property type="evidence" value="ECO:0007669"/>
    <property type="project" value="UniProtKB-EC"/>
</dbReference>
<comment type="catalytic activity">
    <reaction evidence="3">
        <text>thiosulfate + hydrogen cyanide = thiocyanate + sulfite + 2 H(+)</text>
        <dbReference type="Rhea" id="RHEA:16881"/>
        <dbReference type="ChEBI" id="CHEBI:15378"/>
        <dbReference type="ChEBI" id="CHEBI:17359"/>
        <dbReference type="ChEBI" id="CHEBI:18022"/>
        <dbReference type="ChEBI" id="CHEBI:18407"/>
        <dbReference type="ChEBI" id="CHEBI:33542"/>
        <dbReference type="EC" id="2.8.1.1"/>
    </reaction>
</comment>
<feature type="domain" description="Rhodanese" evidence="4">
    <location>
        <begin position="161"/>
        <end position="263"/>
    </location>
</feature>
<keyword evidence="5" id="KW-0808">Transferase</keyword>
<sequence length="265" mass="28065">MTATSPVITAEKLRHKLADGEKVVLLEIRRELDPDQEEPGRLPGAHVVELVSQLAGRRHEGSGNNPLPGEEQIQESVRRWGIDEDSTVVVYTRENPAIATRAWWTLRWAGVPDVRYLDGGVAAWQAADGPLSTDPPKDGDGAFVVRVGSLPTLDAEQAAALARSGVLLDARPEAAYADGHIPGALSLPSAVNLGADGLLRSDDDLRARYVSLGADGERPLGVYCGGGVGATFDILALTKLGIPAALYPGSWSAWTSDPARPVEQG</sequence>
<dbReference type="PROSITE" id="PS50206">
    <property type="entry name" value="RHODANESE_3"/>
    <property type="match status" value="2"/>
</dbReference>
<evidence type="ECO:0000313" key="5">
    <source>
        <dbReference type="EMBL" id="MBB4919058.1"/>
    </source>
</evidence>
<dbReference type="InterPro" id="IPR001763">
    <property type="entry name" value="Rhodanese-like_dom"/>
</dbReference>
<protein>
    <recommendedName>
        <fullName evidence="1">thiosulfate sulfurtransferase</fullName>
        <ecNumber evidence="1">2.8.1.1</ecNumber>
    </recommendedName>
</protein>
<dbReference type="PANTHER" id="PTHR43855:SF1">
    <property type="entry name" value="THIOSULFATE SULFURTRANSFERASE"/>
    <property type="match status" value="1"/>
</dbReference>
<gene>
    <name evidence="5" type="ORF">FHS44_006194</name>
</gene>
<keyword evidence="5" id="KW-0670">Pyruvate</keyword>
<dbReference type="InterPro" id="IPR051126">
    <property type="entry name" value="Thiosulfate_sulfurtransferase"/>
</dbReference>
<dbReference type="RefSeq" id="WP_184720889.1">
    <property type="nucleotide sequence ID" value="NZ_JACHJP010000008.1"/>
</dbReference>
<accession>A0A7W7QT86</accession>
<dbReference type="InterPro" id="IPR036873">
    <property type="entry name" value="Rhodanese-like_dom_sf"/>
</dbReference>
<dbReference type="AlphaFoldDB" id="A0A7W7QT86"/>
<dbReference type="InterPro" id="IPR001307">
    <property type="entry name" value="Thiosulphate_STrfase_CS"/>
</dbReference>
<dbReference type="Gene3D" id="3.40.250.10">
    <property type="entry name" value="Rhodanese-like domain"/>
    <property type="match status" value="2"/>
</dbReference>
<organism evidence="5 6">
    <name type="scientific">Streptosporangium saharense</name>
    <dbReference type="NCBI Taxonomy" id="1706840"/>
    <lineage>
        <taxon>Bacteria</taxon>
        <taxon>Bacillati</taxon>
        <taxon>Actinomycetota</taxon>
        <taxon>Actinomycetes</taxon>
        <taxon>Streptosporangiales</taxon>
        <taxon>Streptosporangiaceae</taxon>
        <taxon>Streptosporangium</taxon>
    </lineage>
</organism>
<reference evidence="5 6" key="1">
    <citation type="submission" date="2020-08" db="EMBL/GenBank/DDBJ databases">
        <title>Genomic Encyclopedia of Type Strains, Phase III (KMG-III): the genomes of soil and plant-associated and newly described type strains.</title>
        <authorList>
            <person name="Whitman W."/>
        </authorList>
    </citation>
    <scope>NUCLEOTIDE SEQUENCE [LARGE SCALE GENOMIC DNA]</scope>
    <source>
        <strain evidence="5 6">CECT 8840</strain>
    </source>
</reference>
<dbReference type="EMBL" id="JACHJP010000008">
    <property type="protein sequence ID" value="MBB4919058.1"/>
    <property type="molecule type" value="Genomic_DNA"/>
</dbReference>
<evidence type="ECO:0000259" key="4">
    <source>
        <dbReference type="PROSITE" id="PS50206"/>
    </source>
</evidence>
<keyword evidence="6" id="KW-1185">Reference proteome</keyword>
<dbReference type="Proteomes" id="UP000552644">
    <property type="component" value="Unassembled WGS sequence"/>
</dbReference>
<comment type="caution">
    <text evidence="5">The sequence shown here is derived from an EMBL/GenBank/DDBJ whole genome shotgun (WGS) entry which is preliminary data.</text>
</comment>
<feature type="domain" description="Rhodanese" evidence="4">
    <location>
        <begin position="19"/>
        <end position="133"/>
    </location>
</feature>
<keyword evidence="2" id="KW-0677">Repeat</keyword>
<evidence type="ECO:0000256" key="1">
    <source>
        <dbReference type="ARBA" id="ARBA00012245"/>
    </source>
</evidence>
<dbReference type="PROSITE" id="PS00380">
    <property type="entry name" value="RHODANESE_1"/>
    <property type="match status" value="1"/>
</dbReference>
<dbReference type="EC" id="2.8.1.1" evidence="1"/>
<dbReference type="SUPFAM" id="SSF52821">
    <property type="entry name" value="Rhodanese/Cell cycle control phosphatase"/>
    <property type="match status" value="2"/>
</dbReference>
<name>A0A7W7QT86_9ACTN</name>
<evidence type="ECO:0000313" key="6">
    <source>
        <dbReference type="Proteomes" id="UP000552644"/>
    </source>
</evidence>